<feature type="signal peptide" evidence="1">
    <location>
        <begin position="1"/>
        <end position="21"/>
    </location>
</feature>
<keyword evidence="1" id="KW-0732">Signal</keyword>
<evidence type="ECO:0000313" key="2">
    <source>
        <dbReference type="EMBL" id="MDR6240378.1"/>
    </source>
</evidence>
<comment type="caution">
    <text evidence="2">The sequence shown here is derived from an EMBL/GenBank/DDBJ whole genome shotgun (WGS) entry which is preliminary data.</text>
</comment>
<sequence length="408" mass="46563">MKTLKFLSYLTVLLFFTNCQNQIEEQAATTKNQNTLFEIVVNQPDIAKISGRSANESPFIKPVYNEVTYIGYNIFHDGVQVVAQTLIAKVDNDGICRITDPNFSLKLDAPKDYELIRLELLNENLEPLYYLKDAKPVSFSTEVDQPTVIQAEVVKYQGDMPREDVDTVSAEVEAKITGDIPVYVDFFVDDVIHYGEVTVEIFDLNDQLISEQTIVTKADEKVYITFPSIENHEGYNVRFTSKRSKERSGELSRKLIVNVDGIEVYAEGLFEHKILEHDSLTAHNIYNGYNQMIDEVPYKAIKFERHPTEDSTVVLNDYSGRFTQILTPWWKPNEPLEIKKIKILGEPYPNGGGVMRTNILITIGRVGMEDKNFALDGFYENVPGTELMDINFAQKNPNINYTKSLRLL</sequence>
<dbReference type="Proteomes" id="UP001185092">
    <property type="component" value="Unassembled WGS sequence"/>
</dbReference>
<name>A0AAE3XPN9_9BACT</name>
<evidence type="ECO:0000256" key="1">
    <source>
        <dbReference type="SAM" id="SignalP"/>
    </source>
</evidence>
<dbReference type="RefSeq" id="WP_309940286.1">
    <property type="nucleotide sequence ID" value="NZ_AP025305.1"/>
</dbReference>
<proteinExistence type="predicted"/>
<evidence type="ECO:0000313" key="3">
    <source>
        <dbReference type="Proteomes" id="UP001185092"/>
    </source>
</evidence>
<keyword evidence="3" id="KW-1185">Reference proteome</keyword>
<dbReference type="AlphaFoldDB" id="A0AAE3XPN9"/>
<gene>
    <name evidence="2" type="ORF">HNQ88_003444</name>
</gene>
<accession>A0AAE3XPN9</accession>
<organism evidence="2 3">
    <name type="scientific">Aureibacter tunicatorum</name>
    <dbReference type="NCBI Taxonomy" id="866807"/>
    <lineage>
        <taxon>Bacteria</taxon>
        <taxon>Pseudomonadati</taxon>
        <taxon>Bacteroidota</taxon>
        <taxon>Cytophagia</taxon>
        <taxon>Cytophagales</taxon>
        <taxon>Persicobacteraceae</taxon>
        <taxon>Aureibacter</taxon>
    </lineage>
</organism>
<feature type="chain" id="PRO_5042200735" evidence="1">
    <location>
        <begin position="22"/>
        <end position="408"/>
    </location>
</feature>
<dbReference type="EMBL" id="JAVDQD010000004">
    <property type="protein sequence ID" value="MDR6240378.1"/>
    <property type="molecule type" value="Genomic_DNA"/>
</dbReference>
<protein>
    <submittedName>
        <fullName evidence="2">Uncharacterized protein</fullName>
    </submittedName>
</protein>
<reference evidence="2" key="1">
    <citation type="submission" date="2023-07" db="EMBL/GenBank/DDBJ databases">
        <title>Genomic Encyclopedia of Type Strains, Phase IV (KMG-IV): sequencing the most valuable type-strain genomes for metagenomic binning, comparative biology and taxonomic classification.</title>
        <authorList>
            <person name="Goeker M."/>
        </authorList>
    </citation>
    <scope>NUCLEOTIDE SEQUENCE</scope>
    <source>
        <strain evidence="2">DSM 26174</strain>
    </source>
</reference>